<evidence type="ECO:0008006" key="3">
    <source>
        <dbReference type="Google" id="ProtNLM"/>
    </source>
</evidence>
<dbReference type="RefSeq" id="WP_127512276.1">
    <property type="nucleotide sequence ID" value="NZ_CP093326.1"/>
</dbReference>
<evidence type="ECO:0000313" key="2">
    <source>
        <dbReference type="Proteomes" id="UP000829069"/>
    </source>
</evidence>
<dbReference type="Proteomes" id="UP000829069">
    <property type="component" value="Chromosome"/>
</dbReference>
<reference evidence="1 2" key="1">
    <citation type="submission" date="2022-03" db="EMBL/GenBank/DDBJ databases">
        <title>Isotopic signatures of nitrous oxide derived from detoxification processes.</title>
        <authorList>
            <person name="Behrendt U."/>
            <person name="Buchen C."/>
            <person name="Well R."/>
            <person name="Ulrich A."/>
            <person name="Rohe L."/>
            <person name="Kolb S."/>
            <person name="Schloter M."/>
            <person name="Horn M.A."/>
            <person name="Augustin J."/>
        </authorList>
    </citation>
    <scope>NUCLEOTIDE SEQUENCE [LARGE SCALE GENOMIC DNA]</scope>
    <source>
        <strain evidence="1 2">S4-C24</strain>
    </source>
</reference>
<protein>
    <recommendedName>
        <fullName evidence="3">Bacterial HORMA domain-containing protein</fullName>
    </recommendedName>
</protein>
<keyword evidence="2" id="KW-1185">Reference proteome</keyword>
<dbReference type="EMBL" id="CP093326">
    <property type="protein sequence ID" value="UNK46201.1"/>
    <property type="molecule type" value="Genomic_DNA"/>
</dbReference>
<gene>
    <name evidence="1" type="ORF">MNQ99_02195</name>
</gene>
<proteinExistence type="predicted"/>
<sequence length="159" mass="17381">MNMDISSSAQFTQHLKSVGGDATALKNFSYVPADDETVEDVALQLRTENISHGRPAGDQFTLHALAEILISIRDEKAPSLPPDRSRPGEYHLEIYLAAGSGTRTPVPRTDLNDAKLWAQKRIDAVGASFGAIYFPTGGSDRRGTGSLVSRYDRNVGWYE</sequence>
<evidence type="ECO:0000313" key="1">
    <source>
        <dbReference type="EMBL" id="UNK46201.1"/>
    </source>
</evidence>
<accession>A0ABY3WCU3</accession>
<organism evidence="1 2">
    <name type="scientific">Arthrobacter sulfonylureivorans</name>
    <dbReference type="NCBI Taxonomy" id="2486855"/>
    <lineage>
        <taxon>Bacteria</taxon>
        <taxon>Bacillati</taxon>
        <taxon>Actinomycetota</taxon>
        <taxon>Actinomycetes</taxon>
        <taxon>Micrococcales</taxon>
        <taxon>Micrococcaceae</taxon>
        <taxon>Arthrobacter</taxon>
    </lineage>
</organism>
<name>A0ABY3WCU3_9MICC</name>